<gene>
    <name evidence="6" type="ORF">HNO88_004144</name>
</gene>
<dbReference type="Gene3D" id="3.20.20.70">
    <property type="entry name" value="Aldolase class I"/>
    <property type="match status" value="1"/>
</dbReference>
<dbReference type="EMBL" id="JACHLR010000032">
    <property type="protein sequence ID" value="MBB4860799.1"/>
    <property type="molecule type" value="Genomic_DNA"/>
</dbReference>
<evidence type="ECO:0000256" key="1">
    <source>
        <dbReference type="ARBA" id="ARBA00004761"/>
    </source>
</evidence>
<dbReference type="SUPFAM" id="SSF51569">
    <property type="entry name" value="Aldolase"/>
    <property type="match status" value="1"/>
</dbReference>
<dbReference type="InterPro" id="IPR000887">
    <property type="entry name" value="Aldlse_KDPG_KHG"/>
</dbReference>
<keyword evidence="7" id="KW-1185">Reference proteome</keyword>
<accession>A0A7W7KEJ2</accession>
<proteinExistence type="inferred from homology"/>
<dbReference type="NCBIfam" id="NF006600">
    <property type="entry name" value="PRK09140.1"/>
    <property type="match status" value="1"/>
</dbReference>
<evidence type="ECO:0000313" key="6">
    <source>
        <dbReference type="EMBL" id="MBB4860799.1"/>
    </source>
</evidence>
<comment type="similarity">
    <text evidence="2">Belongs to the KHG/KDPG aldolase family.</text>
</comment>
<evidence type="ECO:0000256" key="2">
    <source>
        <dbReference type="ARBA" id="ARBA00006906"/>
    </source>
</evidence>
<sequence>MTDPARHFQQAFAACPLVAVLRGVTPAEIDGVGDALVAAGMTILEVPLNSPDPYDSIAKLAERHGHHALIGAGTVVTPEDVARVRQAGGHLVVSPNTDVDVIRATVGAGMVSLPGYYTPSEGFEALQAGAHGLKLFPCEGADPAYLRAQRAVLPRHVPVLAVGGMTVEAMPAWRAAGADGFGLGSNLYRAAKPIPEVAAAALAFVAAVHAL</sequence>
<evidence type="ECO:0000256" key="3">
    <source>
        <dbReference type="ARBA" id="ARBA00011233"/>
    </source>
</evidence>
<name>A0A7W7KEJ2_9SPHN</name>
<protein>
    <submittedName>
        <fullName evidence="6">2-dehydro-3-deoxyphosphogalactonate aldolase</fullName>
        <ecNumber evidence="6">4.1.2.21</ecNumber>
    </submittedName>
</protein>
<dbReference type="InterPro" id="IPR013785">
    <property type="entry name" value="Aldolase_TIM"/>
</dbReference>
<dbReference type="GO" id="GO:0008674">
    <property type="term" value="F:2-dehydro-3-deoxy-6-phosphogalactonate aldolase activity"/>
    <property type="evidence" value="ECO:0007669"/>
    <property type="project" value="UniProtKB-EC"/>
</dbReference>
<dbReference type="EC" id="4.1.2.21" evidence="6"/>
<evidence type="ECO:0000256" key="4">
    <source>
        <dbReference type="ARBA" id="ARBA00023239"/>
    </source>
</evidence>
<keyword evidence="5" id="KW-0119">Carbohydrate metabolism</keyword>
<reference evidence="6 7" key="1">
    <citation type="submission" date="2020-08" db="EMBL/GenBank/DDBJ databases">
        <title>Functional genomics of gut bacteria from endangered species of beetles.</title>
        <authorList>
            <person name="Carlos-Shanley C."/>
        </authorList>
    </citation>
    <scope>NUCLEOTIDE SEQUENCE [LARGE SCALE GENOMIC DNA]</scope>
    <source>
        <strain evidence="6 7">S00245</strain>
    </source>
</reference>
<dbReference type="AlphaFoldDB" id="A0A7W7KEJ2"/>
<dbReference type="Proteomes" id="UP000555448">
    <property type="component" value="Unassembled WGS sequence"/>
</dbReference>
<organism evidence="6 7">
    <name type="scientific">Novosphingobium chloroacetimidivorans</name>
    <dbReference type="NCBI Taxonomy" id="1428314"/>
    <lineage>
        <taxon>Bacteria</taxon>
        <taxon>Pseudomonadati</taxon>
        <taxon>Pseudomonadota</taxon>
        <taxon>Alphaproteobacteria</taxon>
        <taxon>Sphingomonadales</taxon>
        <taxon>Sphingomonadaceae</taxon>
        <taxon>Novosphingobium</taxon>
    </lineage>
</organism>
<dbReference type="CDD" id="cd00452">
    <property type="entry name" value="KDPG_aldolase"/>
    <property type="match status" value="1"/>
</dbReference>
<comment type="pathway">
    <text evidence="1">Carbohydrate acid metabolism.</text>
</comment>
<keyword evidence="4 6" id="KW-0456">Lyase</keyword>
<evidence type="ECO:0000313" key="7">
    <source>
        <dbReference type="Proteomes" id="UP000555448"/>
    </source>
</evidence>
<comment type="caution">
    <text evidence="6">The sequence shown here is derived from an EMBL/GenBank/DDBJ whole genome shotgun (WGS) entry which is preliminary data.</text>
</comment>
<dbReference type="PANTHER" id="PTHR30246:SF1">
    <property type="entry name" value="2-DEHYDRO-3-DEOXY-6-PHOSPHOGALACTONATE ALDOLASE-RELATED"/>
    <property type="match status" value="1"/>
</dbReference>
<dbReference type="Pfam" id="PF01081">
    <property type="entry name" value="Aldolase"/>
    <property type="match status" value="1"/>
</dbReference>
<dbReference type="PANTHER" id="PTHR30246">
    <property type="entry name" value="2-KETO-3-DEOXY-6-PHOSPHOGLUCONATE ALDOLASE"/>
    <property type="match status" value="1"/>
</dbReference>
<dbReference type="RefSeq" id="WP_184250217.1">
    <property type="nucleotide sequence ID" value="NZ_JACHLR010000032.1"/>
</dbReference>
<comment type="subunit">
    <text evidence="3">Homotrimer.</text>
</comment>
<evidence type="ECO:0000256" key="5">
    <source>
        <dbReference type="ARBA" id="ARBA00023277"/>
    </source>
</evidence>